<protein>
    <recommendedName>
        <fullName evidence="3 5">Flagellar hook protein FlgE</fullName>
    </recommendedName>
</protein>
<dbReference type="InterPro" id="IPR011491">
    <property type="entry name" value="FlgE_D2"/>
</dbReference>
<dbReference type="GO" id="GO:0071978">
    <property type="term" value="P:bacterial-type flagellum-dependent swarming motility"/>
    <property type="evidence" value="ECO:0007669"/>
    <property type="project" value="TreeGrafter"/>
</dbReference>
<dbReference type="GO" id="GO:0005829">
    <property type="term" value="C:cytosol"/>
    <property type="evidence" value="ECO:0007669"/>
    <property type="project" value="TreeGrafter"/>
</dbReference>
<dbReference type="PANTHER" id="PTHR30435">
    <property type="entry name" value="FLAGELLAR PROTEIN"/>
    <property type="match status" value="1"/>
</dbReference>
<evidence type="ECO:0000256" key="2">
    <source>
        <dbReference type="ARBA" id="ARBA00009677"/>
    </source>
</evidence>
<dbReference type="GeneID" id="63996275"/>
<accession>A0A8B4RW30</accession>
<sequence>MSYQIALSALQAINSQLDTISQNIANTGTTGYKSSRTNFSAMYSSSAPNGVRASSTTQTLDMSGGLLSTGRNLDVAIAGKGYFMVKDSTGVTNYTRVGVFDVDKQGYVVDHMGRQVQGYAQQLGSTTLGALGELKVPTGQIPAKASSSVDFVGNLSADWVAPAVAFDPKDSSSYNSSTVSVVYDSLGRQHTVTQYFVKTANNEVKVHYQNENNAVGTSTLRFTSAGQLDMTAPPAGSVINPVALAPAGANPLSVAFNYAGTTQFAGDTATTTNASDGYASGTMVNVLVAADGSVNAQYSNGMVQSVGKIALATFASESGLANVDGTSWQATAKSGTALIGTPGTGQLGELASQQLEQSNVEVANELVGLMGAQRNYQANTKVISTQNEIMQSLMQVL</sequence>
<evidence type="ECO:0000313" key="10">
    <source>
        <dbReference type="EMBL" id="SUY73484.1"/>
    </source>
</evidence>
<name>A0A8B4RW30_COMTE</name>
<dbReference type="RefSeq" id="WP_003081758.1">
    <property type="nucleotide sequence ID" value="NZ_BBJZ01000034.1"/>
</dbReference>
<dbReference type="SUPFAM" id="SSF117143">
    <property type="entry name" value="Flagellar hook protein flgE"/>
    <property type="match status" value="1"/>
</dbReference>
<evidence type="ECO:0000256" key="3">
    <source>
        <dbReference type="ARBA" id="ARBA00019015"/>
    </source>
</evidence>
<comment type="subcellular location">
    <subcellularLocation>
        <location evidence="1 5">Bacterial flagellum basal body</location>
    </subcellularLocation>
</comment>
<evidence type="ECO:0000313" key="11">
    <source>
        <dbReference type="Proteomes" id="UP000255070"/>
    </source>
</evidence>
<keyword evidence="11" id="KW-1185">Reference proteome</keyword>
<feature type="domain" description="Flagellar hook protein FlgE/F/G-like D1" evidence="9">
    <location>
        <begin position="76"/>
        <end position="138"/>
    </location>
</feature>
<dbReference type="InterPro" id="IPR010930">
    <property type="entry name" value="Flg_bb/hook_C_dom"/>
</dbReference>
<evidence type="ECO:0000259" key="9">
    <source>
        <dbReference type="Pfam" id="PF22692"/>
    </source>
</evidence>
<dbReference type="Pfam" id="PF00460">
    <property type="entry name" value="Flg_bb_rod"/>
    <property type="match status" value="1"/>
</dbReference>
<comment type="function">
    <text evidence="5">A flexible structure which links the flagellar filament to the drive apparatus in the basal body.</text>
</comment>
<dbReference type="NCBIfam" id="TIGR03506">
    <property type="entry name" value="FlgEFG_subfam"/>
    <property type="match status" value="1"/>
</dbReference>
<keyword evidence="10" id="KW-0969">Cilium</keyword>
<comment type="similarity">
    <text evidence="2 5">Belongs to the flagella basal body rod proteins family.</text>
</comment>
<evidence type="ECO:0000256" key="5">
    <source>
        <dbReference type="RuleBase" id="RU362116"/>
    </source>
</evidence>
<feature type="domain" description="Flagellar basal body rod protein N-terminal" evidence="6">
    <location>
        <begin position="4"/>
        <end position="33"/>
    </location>
</feature>
<dbReference type="Pfam" id="PF06429">
    <property type="entry name" value="Flg_bbr_C"/>
    <property type="match status" value="1"/>
</dbReference>
<evidence type="ECO:0000256" key="1">
    <source>
        <dbReference type="ARBA" id="ARBA00004117"/>
    </source>
</evidence>
<keyword evidence="4 5" id="KW-0975">Bacterial flagellum</keyword>
<feature type="domain" description="Flagellar hook protein FlgE D2" evidence="8">
    <location>
        <begin position="154"/>
        <end position="278"/>
    </location>
</feature>
<keyword evidence="10" id="KW-0966">Cell projection</keyword>
<dbReference type="AlphaFoldDB" id="A0A8B4RW30"/>
<dbReference type="GO" id="GO:0009425">
    <property type="term" value="C:bacterial-type flagellum basal body"/>
    <property type="evidence" value="ECO:0007669"/>
    <property type="project" value="UniProtKB-SubCell"/>
</dbReference>
<dbReference type="Pfam" id="PF07559">
    <property type="entry name" value="FlgE_D2"/>
    <property type="match status" value="1"/>
</dbReference>
<dbReference type="GO" id="GO:0009424">
    <property type="term" value="C:bacterial-type flagellum hook"/>
    <property type="evidence" value="ECO:0007669"/>
    <property type="project" value="TreeGrafter"/>
</dbReference>
<dbReference type="Gene3D" id="2.60.98.20">
    <property type="entry name" value="Flagellar hook protein FlgE"/>
    <property type="match status" value="1"/>
</dbReference>
<comment type="caution">
    <text evidence="10">The sequence shown here is derived from an EMBL/GenBank/DDBJ whole genome shotgun (WGS) entry which is preliminary data.</text>
</comment>
<reference evidence="10 11" key="1">
    <citation type="submission" date="2018-06" db="EMBL/GenBank/DDBJ databases">
        <authorList>
            <consortium name="Pathogen Informatics"/>
            <person name="Doyle S."/>
        </authorList>
    </citation>
    <scope>NUCLEOTIDE SEQUENCE [LARGE SCALE GENOMIC DNA]</scope>
    <source>
        <strain evidence="10 11">NCTC10698</strain>
    </source>
</reference>
<dbReference type="Pfam" id="PF22692">
    <property type="entry name" value="LlgE_F_G_D1"/>
    <property type="match status" value="1"/>
</dbReference>
<proteinExistence type="inferred from homology"/>
<dbReference type="InterPro" id="IPR037058">
    <property type="entry name" value="Falgellar_hook_FlgE_sf"/>
</dbReference>
<organism evidence="10 11">
    <name type="scientific">Comamonas testosteroni</name>
    <name type="common">Pseudomonas testosteroni</name>
    <dbReference type="NCBI Taxonomy" id="285"/>
    <lineage>
        <taxon>Bacteria</taxon>
        <taxon>Pseudomonadati</taxon>
        <taxon>Pseudomonadota</taxon>
        <taxon>Betaproteobacteria</taxon>
        <taxon>Burkholderiales</taxon>
        <taxon>Comamonadaceae</taxon>
        <taxon>Comamonas</taxon>
    </lineage>
</organism>
<evidence type="ECO:0000259" key="7">
    <source>
        <dbReference type="Pfam" id="PF06429"/>
    </source>
</evidence>
<feature type="domain" description="Flagellar basal-body/hook protein C-terminal" evidence="7">
    <location>
        <begin position="352"/>
        <end position="395"/>
    </location>
</feature>
<dbReference type="InterPro" id="IPR020013">
    <property type="entry name" value="Flagellar_FlgE/F/G"/>
</dbReference>
<dbReference type="InterPro" id="IPR001444">
    <property type="entry name" value="Flag_bb_rod_N"/>
</dbReference>
<dbReference type="InterPro" id="IPR053967">
    <property type="entry name" value="LlgE_F_G-like_D1"/>
</dbReference>
<dbReference type="PANTHER" id="PTHR30435:SF1">
    <property type="entry name" value="FLAGELLAR HOOK PROTEIN FLGE"/>
    <property type="match status" value="1"/>
</dbReference>
<dbReference type="EMBL" id="UFXL01000001">
    <property type="protein sequence ID" value="SUY73484.1"/>
    <property type="molecule type" value="Genomic_DNA"/>
</dbReference>
<keyword evidence="10" id="KW-0282">Flagellum</keyword>
<evidence type="ECO:0000259" key="6">
    <source>
        <dbReference type="Pfam" id="PF00460"/>
    </source>
</evidence>
<evidence type="ECO:0000259" key="8">
    <source>
        <dbReference type="Pfam" id="PF07559"/>
    </source>
</evidence>
<gene>
    <name evidence="10" type="primary">flgE_2</name>
    <name evidence="10" type="ORF">NCTC10698_00188</name>
</gene>
<dbReference type="Proteomes" id="UP000255070">
    <property type="component" value="Unassembled WGS sequence"/>
</dbReference>
<evidence type="ECO:0000256" key="4">
    <source>
        <dbReference type="ARBA" id="ARBA00023143"/>
    </source>
</evidence>
<dbReference type="InterPro" id="IPR037925">
    <property type="entry name" value="FlgE/F/G-like"/>
</dbReference>